<dbReference type="Pfam" id="PF00582">
    <property type="entry name" value="Usp"/>
    <property type="match status" value="1"/>
</dbReference>
<comment type="caution">
    <text evidence="3">The sequence shown here is derived from an EMBL/GenBank/DDBJ whole genome shotgun (WGS) entry which is preliminary data.</text>
</comment>
<sequence length="144" mass="15151">MKEGANVILVPVDFEEASLKAVGLAKDLGAKLGREVVLLHVYQLPVYTYPGLEPALMPGFHAEVSAAASRAVQQLSAQTGGLRALLRDGDPATEILAAAEEQQAAMIVMGTHGRRGLTHLFLGSVAEQVIRKSSVPVLTVRVAG</sequence>
<feature type="domain" description="UspA" evidence="2">
    <location>
        <begin position="7"/>
        <end position="141"/>
    </location>
</feature>
<dbReference type="InterPro" id="IPR014729">
    <property type="entry name" value="Rossmann-like_a/b/a_fold"/>
</dbReference>
<dbReference type="PANTHER" id="PTHR46268">
    <property type="entry name" value="STRESS RESPONSE PROTEIN NHAX"/>
    <property type="match status" value="1"/>
</dbReference>
<name>A0A150R6D7_SORCE</name>
<organism evidence="3 4">
    <name type="scientific">Sorangium cellulosum</name>
    <name type="common">Polyangium cellulosum</name>
    <dbReference type="NCBI Taxonomy" id="56"/>
    <lineage>
        <taxon>Bacteria</taxon>
        <taxon>Pseudomonadati</taxon>
        <taxon>Myxococcota</taxon>
        <taxon>Polyangia</taxon>
        <taxon>Polyangiales</taxon>
        <taxon>Polyangiaceae</taxon>
        <taxon>Sorangium</taxon>
    </lineage>
</organism>
<dbReference type="PANTHER" id="PTHR46268:SF6">
    <property type="entry name" value="UNIVERSAL STRESS PROTEIN UP12"/>
    <property type="match status" value="1"/>
</dbReference>
<reference evidence="3 4" key="1">
    <citation type="submission" date="2014-02" db="EMBL/GenBank/DDBJ databases">
        <title>The small core and large imbalanced accessory genome model reveals a collaborative survival strategy of Sorangium cellulosum strains in nature.</title>
        <authorList>
            <person name="Han K."/>
            <person name="Peng R."/>
            <person name="Blom J."/>
            <person name="Li Y.-Z."/>
        </authorList>
    </citation>
    <scope>NUCLEOTIDE SEQUENCE [LARGE SCALE GENOMIC DNA]</scope>
    <source>
        <strain evidence="3 4">So0011-07</strain>
    </source>
</reference>
<dbReference type="SUPFAM" id="SSF52402">
    <property type="entry name" value="Adenine nucleotide alpha hydrolases-like"/>
    <property type="match status" value="1"/>
</dbReference>
<dbReference type="Gene3D" id="3.40.50.620">
    <property type="entry name" value="HUPs"/>
    <property type="match status" value="1"/>
</dbReference>
<comment type="similarity">
    <text evidence="1">Belongs to the universal stress protein A family.</text>
</comment>
<protein>
    <submittedName>
        <fullName evidence="3">Universal stress protein</fullName>
    </submittedName>
</protein>
<dbReference type="InterPro" id="IPR006016">
    <property type="entry name" value="UspA"/>
</dbReference>
<dbReference type="EMBL" id="JEMB01003084">
    <property type="protein sequence ID" value="KYF75829.1"/>
    <property type="molecule type" value="Genomic_DNA"/>
</dbReference>
<dbReference type="Proteomes" id="UP000075635">
    <property type="component" value="Unassembled WGS sequence"/>
</dbReference>
<dbReference type="AlphaFoldDB" id="A0A150R6D7"/>
<dbReference type="PRINTS" id="PR01438">
    <property type="entry name" value="UNVRSLSTRESS"/>
</dbReference>
<dbReference type="InterPro" id="IPR006015">
    <property type="entry name" value="Universal_stress_UspA"/>
</dbReference>
<gene>
    <name evidence="3" type="ORF">BE17_10365</name>
</gene>
<accession>A0A150R6D7</accession>
<proteinExistence type="inferred from homology"/>
<evidence type="ECO:0000313" key="3">
    <source>
        <dbReference type="EMBL" id="KYF75829.1"/>
    </source>
</evidence>
<evidence type="ECO:0000256" key="1">
    <source>
        <dbReference type="ARBA" id="ARBA00008791"/>
    </source>
</evidence>
<evidence type="ECO:0000259" key="2">
    <source>
        <dbReference type="Pfam" id="PF00582"/>
    </source>
</evidence>
<dbReference type="CDD" id="cd00293">
    <property type="entry name" value="USP-like"/>
    <property type="match status" value="1"/>
</dbReference>
<evidence type="ECO:0000313" key="4">
    <source>
        <dbReference type="Proteomes" id="UP000075635"/>
    </source>
</evidence>